<evidence type="ECO:0000256" key="3">
    <source>
        <dbReference type="ARBA" id="ARBA00022741"/>
    </source>
</evidence>
<evidence type="ECO:0000256" key="5">
    <source>
        <dbReference type="HAMAP-Rule" id="MF_00921"/>
    </source>
</evidence>
<dbReference type="EMBL" id="JAOTML010000001">
    <property type="protein sequence ID" value="MCY3052503.1"/>
    <property type="molecule type" value="Genomic_DNA"/>
</dbReference>
<dbReference type="EC" id="2.7.4.27" evidence="5"/>
<evidence type="ECO:0000256" key="1">
    <source>
        <dbReference type="ARBA" id="ARBA00022527"/>
    </source>
</evidence>
<evidence type="ECO:0000256" key="4">
    <source>
        <dbReference type="ARBA" id="ARBA00022777"/>
    </source>
</evidence>
<dbReference type="PANTHER" id="PTHR31756">
    <property type="entry name" value="PYRUVATE, PHOSPHATE DIKINASE REGULATORY PROTEIN 1, CHLOROPLASTIC"/>
    <property type="match status" value="1"/>
</dbReference>
<comment type="catalytic activity">
    <reaction evidence="5">
        <text>N(tele)-phospho-L-histidyl/O-phospho-L-threonyl-[pyruvate, phosphate dikinase] + phosphate + H(+) = N(tele)-phospho-L-histidyl/L-threonyl-[pyruvate, phosphate dikinase] + diphosphate</text>
        <dbReference type="Rhea" id="RHEA:43696"/>
        <dbReference type="Rhea" id="RHEA-COMP:10650"/>
        <dbReference type="Rhea" id="RHEA-COMP:10651"/>
        <dbReference type="ChEBI" id="CHEBI:15378"/>
        <dbReference type="ChEBI" id="CHEBI:30013"/>
        <dbReference type="ChEBI" id="CHEBI:33019"/>
        <dbReference type="ChEBI" id="CHEBI:43474"/>
        <dbReference type="ChEBI" id="CHEBI:61977"/>
        <dbReference type="ChEBI" id="CHEBI:83586"/>
        <dbReference type="EC" id="2.7.4.27"/>
    </reaction>
</comment>
<accession>A0A0X8FEH5</accession>
<comment type="function">
    <text evidence="5">Bifunctional serine/threonine kinase and phosphorylase involved in the regulation of the pyruvate, phosphate dikinase (PPDK) by catalyzing its phosphorylation/dephosphorylation.</text>
</comment>
<evidence type="ECO:0000313" key="8">
    <source>
        <dbReference type="Proteomes" id="UP000594771"/>
    </source>
</evidence>
<dbReference type="GO" id="GO:0005524">
    <property type="term" value="F:ATP binding"/>
    <property type="evidence" value="ECO:0007669"/>
    <property type="project" value="InterPro"/>
</dbReference>
<dbReference type="InterPro" id="IPR026565">
    <property type="entry name" value="PPDK_reg"/>
</dbReference>
<protein>
    <recommendedName>
        <fullName evidence="5">Putative pyruvate, phosphate dikinase regulatory protein</fullName>
        <shortName evidence="5">PPDK regulatory protein</shortName>
        <ecNumber evidence="5">2.7.11.32</ecNumber>
        <ecNumber evidence="5">2.7.4.27</ecNumber>
    </recommendedName>
</protein>
<dbReference type="PANTHER" id="PTHR31756:SF3">
    <property type="entry name" value="PYRUVATE, PHOSPHATE DIKINASE REGULATORY PROTEIN 1, CHLOROPLASTIC"/>
    <property type="match status" value="1"/>
</dbReference>
<reference evidence="6" key="2">
    <citation type="submission" date="2022-09" db="EMBL/GenBank/DDBJ databases">
        <title>Aerococcus urinae taxonomy study.</title>
        <authorList>
            <person name="Christensen J."/>
            <person name="Senneby E."/>
        </authorList>
    </citation>
    <scope>NUCLEOTIDE SEQUENCE</scope>
    <source>
        <strain evidence="6">NLD-066-U95</strain>
    </source>
</reference>
<dbReference type="KEGG" id="aun:AWM73_04715"/>
<reference evidence="7 8" key="1">
    <citation type="submission" date="2020-12" db="EMBL/GenBank/DDBJ databases">
        <title>FDA dAtabase for Regulatory Grade micrObial Sequences (FDA-ARGOS): Supporting development and validation of Infectious Disease Dx tests.</title>
        <authorList>
            <person name="Sproer C."/>
            <person name="Gronow S."/>
            <person name="Severitt S."/>
            <person name="Schroder I."/>
            <person name="Tallon L."/>
            <person name="Sadzewicz L."/>
            <person name="Zhao X."/>
            <person name="Boylan J."/>
            <person name="Ott S."/>
            <person name="Bowen H."/>
            <person name="Vavikolanu K."/>
            <person name="Mehta A."/>
            <person name="Aluvathingal J."/>
            <person name="Nadendla S."/>
            <person name="Lowell S."/>
            <person name="Myers T."/>
            <person name="Yan Y."/>
            <person name="Sichtig H."/>
        </authorList>
    </citation>
    <scope>NUCLEOTIDE SEQUENCE [LARGE SCALE GENOMIC DNA]</scope>
    <source>
        <strain evidence="7 8">FDAARGOS_911</strain>
    </source>
</reference>
<dbReference type="GO" id="GO:0043531">
    <property type="term" value="F:ADP binding"/>
    <property type="evidence" value="ECO:0007669"/>
    <property type="project" value="UniProtKB-UniRule"/>
</dbReference>
<dbReference type="GO" id="GO:0016776">
    <property type="term" value="F:phosphotransferase activity, phosphate group as acceptor"/>
    <property type="evidence" value="ECO:0007669"/>
    <property type="project" value="UniProtKB-UniRule"/>
</dbReference>
<dbReference type="EC" id="2.7.11.32" evidence="5"/>
<evidence type="ECO:0000256" key="2">
    <source>
        <dbReference type="ARBA" id="ARBA00022679"/>
    </source>
</evidence>
<sequence>MTEEKQIKDFYLLSDAVGQLTTDLLDSVMVQFPDVEINIKSFPFILHEDSLLPVLEAAKDNKAHVVVSFVKEDLHQTAARFCQAHGLFYYNVLHPIIELIGEESGTPSTQKPGQRHKLNDQYYKRIQALEFAVQNDDGRYPNRFEEADIVLLGISRTSKTPLSIYLAFQGYKVANLPLVPEAQLPEEIFKIESNKIIGLTNDINVLNKFRRERMRSYGVDESGLYSADDRIEKELAYANEVYERLQCPIINVADRSIEETATLILMFMNFKPQQK</sequence>
<dbReference type="GeneID" id="35768014"/>
<dbReference type="OrthoDB" id="9782201at2"/>
<keyword evidence="3 5" id="KW-0547">Nucleotide-binding</keyword>
<dbReference type="EMBL" id="CP065662">
    <property type="protein sequence ID" value="QPS00821.1"/>
    <property type="molecule type" value="Genomic_DNA"/>
</dbReference>
<dbReference type="InterPro" id="IPR005177">
    <property type="entry name" value="Kinase-pyrophosphorylase"/>
</dbReference>
<organism evidence="7 8">
    <name type="scientific">Aerococcus urinae</name>
    <dbReference type="NCBI Taxonomy" id="1376"/>
    <lineage>
        <taxon>Bacteria</taxon>
        <taxon>Bacillati</taxon>
        <taxon>Bacillota</taxon>
        <taxon>Bacilli</taxon>
        <taxon>Lactobacillales</taxon>
        <taxon>Aerococcaceae</taxon>
        <taxon>Aerococcus</taxon>
    </lineage>
</organism>
<dbReference type="Proteomes" id="UP001069145">
    <property type="component" value="Unassembled WGS sequence"/>
</dbReference>
<evidence type="ECO:0000313" key="9">
    <source>
        <dbReference type="Proteomes" id="UP001069145"/>
    </source>
</evidence>
<dbReference type="GO" id="GO:0004674">
    <property type="term" value="F:protein serine/threonine kinase activity"/>
    <property type="evidence" value="ECO:0007669"/>
    <property type="project" value="UniProtKB-UniRule"/>
</dbReference>
<feature type="binding site" evidence="5">
    <location>
        <begin position="153"/>
        <end position="160"/>
    </location>
    <ligand>
        <name>ADP</name>
        <dbReference type="ChEBI" id="CHEBI:456216"/>
    </ligand>
</feature>
<proteinExistence type="inferred from homology"/>
<comment type="similarity">
    <text evidence="5">Belongs to the pyruvate, phosphate/water dikinase regulatory protein family. PDRP subfamily.</text>
</comment>
<keyword evidence="9" id="KW-1185">Reference proteome</keyword>
<dbReference type="NCBIfam" id="NF003742">
    <property type="entry name" value="PRK05339.1"/>
    <property type="match status" value="1"/>
</dbReference>
<name>A0A0X8FEH5_9LACT</name>
<dbReference type="Proteomes" id="UP000594771">
    <property type="component" value="Chromosome"/>
</dbReference>
<keyword evidence="4 5" id="KW-0418">Kinase</keyword>
<evidence type="ECO:0000313" key="6">
    <source>
        <dbReference type="EMBL" id="MCY3052503.1"/>
    </source>
</evidence>
<evidence type="ECO:0000313" key="7">
    <source>
        <dbReference type="EMBL" id="QPS00821.1"/>
    </source>
</evidence>
<dbReference type="AlphaFoldDB" id="A0A0X8FEH5"/>
<keyword evidence="1 5" id="KW-0723">Serine/threonine-protein kinase</keyword>
<comment type="catalytic activity">
    <reaction evidence="5">
        <text>N(tele)-phospho-L-histidyl/L-threonyl-[pyruvate, phosphate dikinase] + ADP = N(tele)-phospho-L-histidyl/O-phospho-L-threonyl-[pyruvate, phosphate dikinase] + AMP + H(+)</text>
        <dbReference type="Rhea" id="RHEA:43692"/>
        <dbReference type="Rhea" id="RHEA-COMP:10650"/>
        <dbReference type="Rhea" id="RHEA-COMP:10651"/>
        <dbReference type="ChEBI" id="CHEBI:15378"/>
        <dbReference type="ChEBI" id="CHEBI:30013"/>
        <dbReference type="ChEBI" id="CHEBI:61977"/>
        <dbReference type="ChEBI" id="CHEBI:83586"/>
        <dbReference type="ChEBI" id="CHEBI:456215"/>
        <dbReference type="ChEBI" id="CHEBI:456216"/>
        <dbReference type="EC" id="2.7.11.32"/>
    </reaction>
</comment>
<dbReference type="RefSeq" id="WP_060778304.1">
    <property type="nucleotide sequence ID" value="NZ_CAJHLF010000002.1"/>
</dbReference>
<gene>
    <name evidence="7" type="ORF">I6G68_05340</name>
    <name evidence="6" type="ORF">ODY43_00600</name>
</gene>
<dbReference type="Pfam" id="PF03618">
    <property type="entry name" value="Kinase-PPPase"/>
    <property type="match status" value="1"/>
</dbReference>
<keyword evidence="2 5" id="KW-0808">Transferase</keyword>
<dbReference type="HAMAP" id="MF_00921">
    <property type="entry name" value="PDRP"/>
    <property type="match status" value="1"/>
</dbReference>